<dbReference type="InterPro" id="IPR036735">
    <property type="entry name" value="NGN_dom_sf"/>
</dbReference>
<dbReference type="OrthoDB" id="28901at2759"/>
<reference evidence="8 9" key="1">
    <citation type="submission" date="2015-04" db="EMBL/GenBank/DDBJ databases">
        <title>Complete genome sequence of Schizopora paradoxa KUC8140, a cosmopolitan wood degrader in East Asia.</title>
        <authorList>
            <consortium name="DOE Joint Genome Institute"/>
            <person name="Min B."/>
            <person name="Park H."/>
            <person name="Jang Y."/>
            <person name="Kim J.-J."/>
            <person name="Kim K.H."/>
            <person name="Pangilinan J."/>
            <person name="Lipzen A."/>
            <person name="Riley R."/>
            <person name="Grigoriev I.V."/>
            <person name="Spatafora J.W."/>
            <person name="Choi I.-G."/>
        </authorList>
    </citation>
    <scope>NUCLEOTIDE SEQUENCE [LARGE SCALE GENOMIC DNA]</scope>
    <source>
        <strain evidence="8 9">KUC8140</strain>
    </source>
</reference>
<dbReference type="GO" id="GO:0032044">
    <property type="term" value="C:DSIF complex"/>
    <property type="evidence" value="ECO:0007669"/>
    <property type="project" value="TreeGrafter"/>
</dbReference>
<evidence type="ECO:0000256" key="2">
    <source>
        <dbReference type="ARBA" id="ARBA00023163"/>
    </source>
</evidence>
<keyword evidence="9" id="KW-1185">Reference proteome</keyword>
<feature type="domain" description="KOW" evidence="7">
    <location>
        <begin position="498"/>
        <end position="525"/>
    </location>
</feature>
<feature type="compositionally biased region" description="Acidic residues" evidence="6">
    <location>
        <begin position="17"/>
        <end position="41"/>
    </location>
</feature>
<proteinExistence type="inferred from homology"/>
<dbReference type="SUPFAM" id="SSF50104">
    <property type="entry name" value="Translation proteins SH3-like domain"/>
    <property type="match status" value="2"/>
</dbReference>
<dbReference type="PANTHER" id="PTHR11125:SF7">
    <property type="entry name" value="TRANSCRIPTION ELONGATION FACTOR SPT5"/>
    <property type="match status" value="1"/>
</dbReference>
<comment type="function">
    <text evidence="3">The SPT4-SPT5 complex mediates both activation and inhibition of transcription elongation, and plays a role in pre-mRNA processing. This complex seems to be important for the stability of the RNA polymerase II elongation machinery on the chromatin template but not for the inherent ability of this machinery to translocate down the gene.</text>
</comment>
<dbReference type="InterPro" id="IPR005100">
    <property type="entry name" value="NGN-domain"/>
</dbReference>
<dbReference type="EMBL" id="KQ086002">
    <property type="protein sequence ID" value="KLO11350.1"/>
    <property type="molecule type" value="Genomic_DNA"/>
</dbReference>
<dbReference type="Gene3D" id="2.30.30.30">
    <property type="match status" value="2"/>
</dbReference>
<dbReference type="InterPro" id="IPR005824">
    <property type="entry name" value="KOW"/>
</dbReference>
<dbReference type="InterPro" id="IPR014722">
    <property type="entry name" value="Rib_uL2_dom2"/>
</dbReference>
<evidence type="ECO:0000256" key="4">
    <source>
        <dbReference type="ARBA" id="ARBA00029865"/>
    </source>
</evidence>
<dbReference type="InterPro" id="IPR039659">
    <property type="entry name" value="SPT5"/>
</dbReference>
<organism evidence="8 9">
    <name type="scientific">Schizopora paradoxa</name>
    <dbReference type="NCBI Taxonomy" id="27342"/>
    <lineage>
        <taxon>Eukaryota</taxon>
        <taxon>Fungi</taxon>
        <taxon>Dikarya</taxon>
        <taxon>Basidiomycota</taxon>
        <taxon>Agaricomycotina</taxon>
        <taxon>Agaricomycetes</taxon>
        <taxon>Hymenochaetales</taxon>
        <taxon>Schizoporaceae</taxon>
        <taxon>Schizopora</taxon>
    </lineage>
</organism>
<dbReference type="Proteomes" id="UP000053477">
    <property type="component" value="Unassembled WGS sequence"/>
</dbReference>
<dbReference type="InParanoid" id="A0A0H2RHF0"/>
<evidence type="ECO:0000313" key="8">
    <source>
        <dbReference type="EMBL" id="KLO11350.1"/>
    </source>
</evidence>
<sequence>MRKRHAASHFLDLVAGVDDEEDSEVDELDELEVDDDLEEADMNPHGGPVSNTFHEHGGDDELDDAFDALLKRSKEREAQDRVSSTSFDGRAGYTTQDCATSVLRRQMDIPGPEDVPMYSIQVKRGKEEVVAFRLSNKVMKTNATDVLSILALPRKAPGRIYVEARKSAPIQLLCEGMHFIYPSSIFMVPVAERVALLQPSARLPPIKRGDFVKIRNGLYKNDEGEVVDVRGGHGQDTLVVKVKGREPDPRELKRKRSKSSIRREPSLYDKEELRRLHFFDGDSNFNDLGADGFKFGGKHYTNDGFLLFRIRYDRVERLQHTMEQLEPRLSDDLGRTSNGALILKKSIPSETRPLMCSSSDLSRSTTLPKFIRPGVRVRITKGASAGAVGRVLDVKSTSHSALVQLALPKSQQQQTTTTATPIKFDVEMVYLTRAFEIGDHVEVKVGELRGRVGMVSFVEGEMLHVVDSKELSEFKVLATFVDTYEPPFVQIAPVDPPNFRLGSPVKIVRGKHGGKTGRIVMIQREHIRLLEYVTDIELVVRRDNVEPFIENVLLKPVPIRSPVSHISETKKVPPESEKENDSGTTVTKKSDPPSPTAVSSTSPSTSPSNPKNESQKCFLDHFKYGFDDQVVYAWRGPFKGRFGTCKHMSGLLAGVSLGSAIQGEGITYILRSCLIARCGCVLLDDVQLPWSKEEKADIPVMFNNWDKEVAEANRPKTPPRDIVSINETLSSQYHDPTETGMWIFHEKIAEVRKYYDLIVKFIALDKNIPRQPGDARVLADPNALQHPIPLSTPATVLVKFNVGEERRLESIPVSCLGLPAMMRNKKDYVVIKGDIVGMLVTHVRSEGSVACVVPMGAAKAHSFKIEKSILCGIERSSKL</sequence>
<feature type="region of interest" description="Disordered" evidence="6">
    <location>
        <begin position="565"/>
        <end position="613"/>
    </location>
</feature>
<evidence type="ECO:0000256" key="3">
    <source>
        <dbReference type="ARBA" id="ARBA00024691"/>
    </source>
</evidence>
<feature type="compositionally biased region" description="Low complexity" evidence="6">
    <location>
        <begin position="596"/>
        <end position="610"/>
    </location>
</feature>
<evidence type="ECO:0000259" key="7">
    <source>
        <dbReference type="SMART" id="SM00739"/>
    </source>
</evidence>
<feature type="domain" description="KOW" evidence="7">
    <location>
        <begin position="370"/>
        <end position="397"/>
    </location>
</feature>
<evidence type="ECO:0000256" key="1">
    <source>
        <dbReference type="ARBA" id="ARBA00006956"/>
    </source>
</evidence>
<feature type="compositionally biased region" description="Basic and acidic residues" evidence="6">
    <location>
        <begin position="567"/>
        <end position="581"/>
    </location>
</feature>
<dbReference type="GO" id="GO:0006357">
    <property type="term" value="P:regulation of transcription by RNA polymerase II"/>
    <property type="evidence" value="ECO:0007669"/>
    <property type="project" value="InterPro"/>
</dbReference>
<evidence type="ECO:0000313" key="9">
    <source>
        <dbReference type="Proteomes" id="UP000053477"/>
    </source>
</evidence>
<keyword evidence="2" id="KW-0804">Transcription</keyword>
<evidence type="ECO:0000256" key="6">
    <source>
        <dbReference type="SAM" id="MobiDB-lite"/>
    </source>
</evidence>
<dbReference type="GO" id="GO:0003729">
    <property type="term" value="F:mRNA binding"/>
    <property type="evidence" value="ECO:0007669"/>
    <property type="project" value="TreeGrafter"/>
</dbReference>
<comment type="similarity">
    <text evidence="1">Belongs to the SPT5 family.</text>
</comment>
<dbReference type="GO" id="GO:0032784">
    <property type="term" value="P:regulation of DNA-templated transcription elongation"/>
    <property type="evidence" value="ECO:0007669"/>
    <property type="project" value="InterPro"/>
</dbReference>
<accession>A0A0H2RHF0</accession>
<dbReference type="STRING" id="27342.A0A0H2RHF0"/>
<dbReference type="PANTHER" id="PTHR11125">
    <property type="entry name" value="SUPPRESSOR OF TY 5"/>
    <property type="match status" value="1"/>
</dbReference>
<dbReference type="Pfam" id="PF03439">
    <property type="entry name" value="Spt5-NGN"/>
    <property type="match status" value="1"/>
</dbReference>
<dbReference type="Gene3D" id="3.30.70.940">
    <property type="entry name" value="NusG, N-terminal domain"/>
    <property type="match status" value="1"/>
</dbReference>
<protein>
    <recommendedName>
        <fullName evidence="4">Chromatin elongation factor SPT5</fullName>
    </recommendedName>
    <alternativeName>
        <fullName evidence="5">Chromatin elongation factor spt5</fullName>
    </alternativeName>
</protein>
<dbReference type="AlphaFoldDB" id="A0A0H2RHF0"/>
<gene>
    <name evidence="8" type="ORF">SCHPADRAFT_475005</name>
</gene>
<dbReference type="GO" id="GO:0006368">
    <property type="term" value="P:transcription elongation by RNA polymerase II"/>
    <property type="evidence" value="ECO:0007669"/>
    <property type="project" value="TreeGrafter"/>
</dbReference>
<feature type="domain" description="KOW" evidence="7">
    <location>
        <begin position="205"/>
        <end position="232"/>
    </location>
</feature>
<evidence type="ECO:0000256" key="5">
    <source>
        <dbReference type="ARBA" id="ARBA00031006"/>
    </source>
</evidence>
<name>A0A0H2RHF0_9AGAM</name>
<dbReference type="SMART" id="SM00739">
    <property type="entry name" value="KOW"/>
    <property type="match status" value="4"/>
</dbReference>
<dbReference type="InterPro" id="IPR008991">
    <property type="entry name" value="Translation_prot_SH3-like_sf"/>
</dbReference>
<feature type="region of interest" description="Disordered" evidence="6">
    <location>
        <begin position="245"/>
        <end position="264"/>
    </location>
</feature>
<feature type="region of interest" description="Disordered" evidence="6">
    <location>
        <begin position="1"/>
        <end position="47"/>
    </location>
</feature>
<feature type="domain" description="KOW" evidence="7">
    <location>
        <begin position="434"/>
        <end position="461"/>
    </location>
</feature>